<evidence type="ECO:0000313" key="1">
    <source>
        <dbReference type="EMBL" id="CDZ34541.1"/>
    </source>
</evidence>
<gene>
    <name evidence="1" type="ORF">NGAL_HAMBI1145_23870</name>
</gene>
<reference evidence="1 2" key="1">
    <citation type="submission" date="2014-08" db="EMBL/GenBank/DDBJ databases">
        <authorList>
            <person name="Chen Y.-H."/>
        </authorList>
    </citation>
    <scope>NUCLEOTIDE SEQUENCE [LARGE SCALE GENOMIC DNA]</scope>
</reference>
<dbReference type="EMBL" id="CCRH01000006">
    <property type="protein sequence ID" value="CDZ34541.1"/>
    <property type="molecule type" value="Genomic_DNA"/>
</dbReference>
<dbReference type="OrthoDB" id="9800707at2"/>
<evidence type="ECO:0000313" key="2">
    <source>
        <dbReference type="Proteomes" id="UP000046176"/>
    </source>
</evidence>
<protein>
    <submittedName>
        <fullName evidence="1">Uncharacterized protein</fullName>
    </submittedName>
</protein>
<sequence length="66" mass="7889">MSKLKQIEKAVAHLGRKEFEAFSLWFEEFQAERWERQIENDDAEGKFDRLAEETLTEFRAGKTRPL</sequence>
<name>A0A0T7FHQ5_NEOGA</name>
<accession>A0A0T7FHQ5</accession>
<dbReference type="RefSeq" id="WP_046666582.1">
    <property type="nucleotide sequence ID" value="NZ_CCRH01000006.1"/>
</dbReference>
<dbReference type="Proteomes" id="UP000046176">
    <property type="component" value="Unassembled WGS sequence"/>
</dbReference>
<proteinExistence type="predicted"/>
<organism evidence="1 2">
    <name type="scientific">Neorhizobium galegae bv. officinalis</name>
    <dbReference type="NCBI Taxonomy" id="323656"/>
    <lineage>
        <taxon>Bacteria</taxon>
        <taxon>Pseudomonadati</taxon>
        <taxon>Pseudomonadota</taxon>
        <taxon>Alphaproteobacteria</taxon>
        <taxon>Hyphomicrobiales</taxon>
        <taxon>Rhizobiaceae</taxon>
        <taxon>Rhizobium/Agrobacterium group</taxon>
        <taxon>Neorhizobium</taxon>
    </lineage>
</organism>
<dbReference type="AlphaFoldDB" id="A0A0T7FHQ5"/>